<dbReference type="RefSeq" id="WP_270073724.1">
    <property type="nucleotide sequence ID" value="NZ_JAJAQC010000036.1"/>
</dbReference>
<dbReference type="AlphaFoldDB" id="A0A9X3NMI5"/>
<name>A0A9X3NMI5_9ACTN</name>
<evidence type="ECO:0000313" key="2">
    <source>
        <dbReference type="Proteomes" id="UP001140076"/>
    </source>
</evidence>
<proteinExistence type="predicted"/>
<keyword evidence="2" id="KW-1185">Reference proteome</keyword>
<reference evidence="1" key="1">
    <citation type="submission" date="2021-10" db="EMBL/GenBank/DDBJ databases">
        <title>Streptomonospora sp. nov., isolated from mangrove soil.</title>
        <authorList>
            <person name="Chen X."/>
            <person name="Ge X."/>
            <person name="Liu W."/>
        </authorList>
    </citation>
    <scope>NUCLEOTIDE SEQUENCE</scope>
    <source>
        <strain evidence="1">S1-112</strain>
    </source>
</reference>
<dbReference type="EMBL" id="JAJAQC010000036">
    <property type="protein sequence ID" value="MDA0566467.1"/>
    <property type="molecule type" value="Genomic_DNA"/>
</dbReference>
<accession>A0A9X3NMI5</accession>
<evidence type="ECO:0000313" key="1">
    <source>
        <dbReference type="EMBL" id="MDA0566467.1"/>
    </source>
</evidence>
<comment type="caution">
    <text evidence="1">The sequence shown here is derived from an EMBL/GenBank/DDBJ whole genome shotgun (WGS) entry which is preliminary data.</text>
</comment>
<dbReference type="Proteomes" id="UP001140076">
    <property type="component" value="Unassembled WGS sequence"/>
</dbReference>
<sequence>MLRVVIQPSYGNPAARRHWHDTLDQEVDFKAPHRWELLTSAQRDRLLEAHPGGTARFWGATKVHDKKMEILSSGDVVLFTGQKYVRGVGEMGAIFRNADFADTLWNPDPANGAWRNVYSLASFSPVMIPYEEIWELPGFNHGDNFMGMRVLRGDKAEEILRGLHIETDVEREVKDDLDHGITKTVVRETVVVELEGMHVKSTTYTREAGEVVARRAESMLVREYLATRQDVQWKRLSTPAGLTDIYLSGAQGTELIEAKSDIGVRYVREALAQLLDYIPHAPRPLDRMTALFPEQPEARHIELLHRYGIGCTFRVAPGVFEHMEPAGESREQMRKLWFAT</sequence>
<organism evidence="1 2">
    <name type="scientific">Streptomonospora mangrovi</name>
    <dbReference type="NCBI Taxonomy" id="2883123"/>
    <lineage>
        <taxon>Bacteria</taxon>
        <taxon>Bacillati</taxon>
        <taxon>Actinomycetota</taxon>
        <taxon>Actinomycetes</taxon>
        <taxon>Streptosporangiales</taxon>
        <taxon>Nocardiopsidaceae</taxon>
        <taxon>Streptomonospora</taxon>
    </lineage>
</organism>
<gene>
    <name evidence="1" type="ORF">LG943_19415</name>
</gene>
<protein>
    <submittedName>
        <fullName evidence="1">Uncharacterized protein</fullName>
    </submittedName>
</protein>